<reference evidence="5 6" key="1">
    <citation type="submission" date="2019-09" db="EMBL/GenBank/DDBJ databases">
        <title>The hologenome of the rock-dwelling lichen Lasallia pustulata.</title>
        <authorList>
            <person name="Greshake Tzovaras B."/>
            <person name="Segers F."/>
            <person name="Bicker A."/>
            <person name="Dal Grande F."/>
            <person name="Otte J."/>
            <person name="Hankeln T."/>
            <person name="Schmitt I."/>
            <person name="Ebersberger I."/>
        </authorList>
    </citation>
    <scope>NUCLEOTIDE SEQUENCE [LARGE SCALE GENOMIC DNA]</scope>
    <source>
        <strain evidence="5">A1-1</strain>
    </source>
</reference>
<evidence type="ECO:0000256" key="3">
    <source>
        <dbReference type="ARBA" id="ARBA00023295"/>
    </source>
</evidence>
<dbReference type="InterPro" id="IPR036452">
    <property type="entry name" value="Ribo_hydro-like"/>
</dbReference>
<dbReference type="InterPro" id="IPR023186">
    <property type="entry name" value="IUNH"/>
</dbReference>
<dbReference type="SUPFAM" id="SSF53590">
    <property type="entry name" value="Nucleoside hydrolase"/>
    <property type="match status" value="1"/>
</dbReference>
<organism evidence="5 6">
    <name type="scientific">Lasallia pustulata</name>
    <dbReference type="NCBI Taxonomy" id="136370"/>
    <lineage>
        <taxon>Eukaryota</taxon>
        <taxon>Fungi</taxon>
        <taxon>Dikarya</taxon>
        <taxon>Ascomycota</taxon>
        <taxon>Pezizomycotina</taxon>
        <taxon>Lecanoromycetes</taxon>
        <taxon>OSLEUM clade</taxon>
        <taxon>Umbilicariomycetidae</taxon>
        <taxon>Umbilicariales</taxon>
        <taxon>Umbilicariaceae</taxon>
        <taxon>Lasallia</taxon>
    </lineage>
</organism>
<dbReference type="Pfam" id="PF01156">
    <property type="entry name" value="IU_nuc_hydro"/>
    <property type="match status" value="1"/>
</dbReference>
<dbReference type="Proteomes" id="UP000324767">
    <property type="component" value="Unassembled WGS sequence"/>
</dbReference>
<keyword evidence="2" id="KW-0378">Hydrolase</keyword>
<dbReference type="GO" id="GO:0008477">
    <property type="term" value="F:purine nucleosidase activity"/>
    <property type="evidence" value="ECO:0007669"/>
    <property type="project" value="TreeGrafter"/>
</dbReference>
<evidence type="ECO:0000313" key="6">
    <source>
        <dbReference type="Proteomes" id="UP000324767"/>
    </source>
</evidence>
<comment type="similarity">
    <text evidence="1">Belongs to the IUNH family.</text>
</comment>
<dbReference type="CDD" id="cd02651">
    <property type="entry name" value="nuc_hydro_IU_UC_XIUA"/>
    <property type="match status" value="1"/>
</dbReference>
<dbReference type="InterPro" id="IPR001910">
    <property type="entry name" value="Inosine/uridine_hydrolase_dom"/>
</dbReference>
<evidence type="ECO:0000256" key="2">
    <source>
        <dbReference type="ARBA" id="ARBA00022801"/>
    </source>
</evidence>
<protein>
    <submittedName>
        <fullName evidence="5">Uridine nucleosidase</fullName>
    </submittedName>
</protein>
<sequence>MEDTIGPGKPQIPLWLDCDPGHDDAFAILLAAHHPNLDLLGISTVHGNASLERTTVNAGSVLTAIRKADISVYPGAVKPFCRKAVHAPDIHGTSGLDGTDLLPSPTSPPITDVNAVLAMQTTLLAQPKNTAWLVATGALTNVALLFASFPEVASHIKGLSIMGGAIGGGFTNAPLGHVKGKGERFGNITPWAEFNIYCDPEAAQSIFSNPVLASKTTLIPLDVTHQVLADTSVQQQLLQGPSHTSPPVGLPTASSRLRKMLHELLMFFAHTYASVFGITTGPPLHDPIAVAVLLEAKFGATTFDDRGGERWLVNVVTEGIHSERDDERGQLGRTIVEAIGNGGEGVRIPRGLNVKRFWDVLEHCVSRAAGEM</sequence>
<dbReference type="PANTHER" id="PTHR12304">
    <property type="entry name" value="INOSINE-URIDINE PREFERRING NUCLEOSIDE HYDROLASE"/>
    <property type="match status" value="1"/>
</dbReference>
<gene>
    <name evidence="5" type="ORF">FRX48_08166</name>
</gene>
<dbReference type="AlphaFoldDB" id="A0A5M8PF12"/>
<feature type="domain" description="Inosine/uridine-preferring nucleoside hydrolase" evidence="4">
    <location>
        <begin position="14"/>
        <end position="359"/>
    </location>
</feature>
<dbReference type="GO" id="GO:0006152">
    <property type="term" value="P:purine nucleoside catabolic process"/>
    <property type="evidence" value="ECO:0007669"/>
    <property type="project" value="TreeGrafter"/>
</dbReference>
<dbReference type="EMBL" id="VXIT01000015">
    <property type="protein sequence ID" value="KAA6407815.1"/>
    <property type="molecule type" value="Genomic_DNA"/>
</dbReference>
<dbReference type="Gene3D" id="3.90.245.10">
    <property type="entry name" value="Ribonucleoside hydrolase-like"/>
    <property type="match status" value="1"/>
</dbReference>
<evidence type="ECO:0000313" key="5">
    <source>
        <dbReference type="EMBL" id="KAA6407815.1"/>
    </source>
</evidence>
<dbReference type="PANTHER" id="PTHR12304:SF4">
    <property type="entry name" value="URIDINE NUCLEOSIDASE"/>
    <property type="match status" value="1"/>
</dbReference>
<evidence type="ECO:0000256" key="1">
    <source>
        <dbReference type="ARBA" id="ARBA00009176"/>
    </source>
</evidence>
<accession>A0A5M8PF12</accession>
<dbReference type="OrthoDB" id="432381at2759"/>
<comment type="caution">
    <text evidence="5">The sequence shown here is derived from an EMBL/GenBank/DDBJ whole genome shotgun (WGS) entry which is preliminary data.</text>
</comment>
<dbReference type="GO" id="GO:0005829">
    <property type="term" value="C:cytosol"/>
    <property type="evidence" value="ECO:0007669"/>
    <property type="project" value="TreeGrafter"/>
</dbReference>
<name>A0A5M8PF12_9LECA</name>
<proteinExistence type="inferred from homology"/>
<keyword evidence="3" id="KW-0326">Glycosidase</keyword>
<evidence type="ECO:0000259" key="4">
    <source>
        <dbReference type="Pfam" id="PF01156"/>
    </source>
</evidence>